<feature type="signal peptide" evidence="15">
    <location>
        <begin position="1"/>
        <end position="27"/>
    </location>
</feature>
<evidence type="ECO:0000313" key="18">
    <source>
        <dbReference type="EMBL" id="TKC19770.1"/>
    </source>
</evidence>
<evidence type="ECO:0000256" key="2">
    <source>
        <dbReference type="ARBA" id="ARBA00007164"/>
    </source>
</evidence>
<dbReference type="PRINTS" id="PR00725">
    <property type="entry name" value="DADACBPTASE1"/>
</dbReference>
<dbReference type="InterPro" id="IPR012338">
    <property type="entry name" value="Beta-lactam/transpept-like"/>
</dbReference>
<reference evidence="18 19" key="1">
    <citation type="journal article" date="2011" name="J. Microbiol.">
        <title>Bacillus kyonggiensis sp. nov., isolated from soil of a lettuce field.</title>
        <authorList>
            <person name="Dong K."/>
            <person name="Lee S."/>
        </authorList>
    </citation>
    <scope>NUCLEOTIDE SEQUENCE [LARGE SCALE GENOMIC DNA]</scope>
    <source>
        <strain evidence="18 19">NB22</strain>
    </source>
</reference>
<dbReference type="PANTHER" id="PTHR21581:SF33">
    <property type="entry name" value="D-ALANYL-D-ALANINE CARBOXYPEPTIDASE DACB"/>
    <property type="match status" value="1"/>
</dbReference>
<proteinExistence type="inferred from homology"/>
<dbReference type="GO" id="GO:0071555">
    <property type="term" value="P:cell wall organization"/>
    <property type="evidence" value="ECO:0007669"/>
    <property type="project" value="UniProtKB-KW"/>
</dbReference>
<evidence type="ECO:0000259" key="17">
    <source>
        <dbReference type="Pfam" id="PF07943"/>
    </source>
</evidence>
<comment type="similarity">
    <text evidence="2 14">Belongs to the peptidase S11 family.</text>
</comment>
<evidence type="ECO:0000313" key="19">
    <source>
        <dbReference type="Proteomes" id="UP000307756"/>
    </source>
</evidence>
<comment type="caution">
    <text evidence="18">The sequence shown here is derived from an EMBL/GenBank/DDBJ whole genome shotgun (WGS) entry which is preliminary data.</text>
</comment>
<dbReference type="Gene3D" id="3.40.710.10">
    <property type="entry name" value="DD-peptidase/beta-lactamase superfamily"/>
    <property type="match status" value="1"/>
</dbReference>
<dbReference type="GO" id="GO:0009002">
    <property type="term" value="F:serine-type D-Ala-D-Ala carboxypeptidase activity"/>
    <property type="evidence" value="ECO:0007669"/>
    <property type="project" value="UniProtKB-EC"/>
</dbReference>
<evidence type="ECO:0000256" key="12">
    <source>
        <dbReference type="PIRSR" id="PIRSR618044-1"/>
    </source>
</evidence>
<evidence type="ECO:0000256" key="7">
    <source>
        <dbReference type="ARBA" id="ARBA00022801"/>
    </source>
</evidence>
<feature type="active site" description="Acyl-ester intermediate" evidence="12">
    <location>
        <position position="62"/>
    </location>
</feature>
<dbReference type="Proteomes" id="UP000307756">
    <property type="component" value="Unassembled WGS sequence"/>
</dbReference>
<dbReference type="EC" id="3.4.16.4" evidence="3"/>
<name>A0A4V5P1Z6_9BACI</name>
<evidence type="ECO:0000256" key="13">
    <source>
        <dbReference type="PIRSR" id="PIRSR618044-2"/>
    </source>
</evidence>
<protein>
    <recommendedName>
        <fullName evidence="3">serine-type D-Ala-D-Ala carboxypeptidase</fullName>
        <ecNumber evidence="3">3.4.16.4</ecNumber>
    </recommendedName>
</protein>
<dbReference type="RefSeq" id="WP_136830672.1">
    <property type="nucleotide sequence ID" value="NZ_SWBM01000001.1"/>
</dbReference>
<evidence type="ECO:0000256" key="1">
    <source>
        <dbReference type="ARBA" id="ARBA00004752"/>
    </source>
</evidence>
<evidence type="ECO:0000256" key="3">
    <source>
        <dbReference type="ARBA" id="ARBA00012448"/>
    </source>
</evidence>
<evidence type="ECO:0000256" key="14">
    <source>
        <dbReference type="RuleBase" id="RU004016"/>
    </source>
</evidence>
<feature type="active site" description="Proton acceptor" evidence="12">
    <location>
        <position position="65"/>
    </location>
</feature>
<dbReference type="PANTHER" id="PTHR21581">
    <property type="entry name" value="D-ALANYL-D-ALANINE CARBOXYPEPTIDASE"/>
    <property type="match status" value="1"/>
</dbReference>
<evidence type="ECO:0000256" key="4">
    <source>
        <dbReference type="ARBA" id="ARBA00022645"/>
    </source>
</evidence>
<evidence type="ECO:0000256" key="8">
    <source>
        <dbReference type="ARBA" id="ARBA00022960"/>
    </source>
</evidence>
<keyword evidence="10" id="KW-0961">Cell wall biogenesis/degradation</keyword>
<dbReference type="InterPro" id="IPR001967">
    <property type="entry name" value="Peptidase_S11_N"/>
</dbReference>
<feature type="chain" id="PRO_5020332893" description="serine-type D-Ala-D-Ala carboxypeptidase" evidence="15">
    <location>
        <begin position="28"/>
        <end position="384"/>
    </location>
</feature>
<evidence type="ECO:0000256" key="15">
    <source>
        <dbReference type="SAM" id="SignalP"/>
    </source>
</evidence>
<evidence type="ECO:0000256" key="10">
    <source>
        <dbReference type="ARBA" id="ARBA00023316"/>
    </source>
</evidence>
<sequence length="384" mass="43550">MKKQWKLIIFYISLTLLITNLPQKAKASVSVSVSARNAILMEQGSGRVLFEKGAHEKRKIASITKIMTAILAIESGKLDEMVTVSDRAEGTEGSSLYLKQGEKIKLEDLVYGLMLRSGNDAAVAIAEHVGGSLEGFVFLMNQKAEEIGMTNSHFANPHGLDDSDEHYSTAYDMALLTRYAMANDTYKKIAVTKEHHAPNPTENWEREWKNKNKLLTRLYKYSTGGKTGYTKLAKRTLVSTATKGDMDLIAVTLNASDDWNDHIAMFESAFKNYDIAQIIKPGNINKIENDFYKQKIYIKNEYTYPVTEDEKDKFQIDIQLVNPKEEWEDSRNAPDVVGKAIVRFEDQPIKEIPIYYRHEEEEDPPWFEQIKDLFAALTGVKTNG</sequence>
<feature type="domain" description="Peptidase S11 D-alanyl-D-alanine carboxypeptidase A N-terminal" evidence="16">
    <location>
        <begin position="30"/>
        <end position="256"/>
    </location>
</feature>
<keyword evidence="5" id="KW-0645">Protease</keyword>
<dbReference type="Pfam" id="PF00768">
    <property type="entry name" value="Peptidase_S11"/>
    <property type="match status" value="1"/>
</dbReference>
<dbReference type="GO" id="GO:0006508">
    <property type="term" value="P:proteolysis"/>
    <property type="evidence" value="ECO:0007669"/>
    <property type="project" value="UniProtKB-KW"/>
</dbReference>
<feature type="binding site" evidence="13">
    <location>
        <position position="226"/>
    </location>
    <ligand>
        <name>substrate</name>
    </ligand>
</feature>
<keyword evidence="6 15" id="KW-0732">Signal</keyword>
<dbReference type="AlphaFoldDB" id="A0A4V5P1Z6"/>
<keyword evidence="9" id="KW-0573">Peptidoglycan synthesis</keyword>
<accession>A0A4V5P1Z6</accession>
<evidence type="ECO:0000259" key="16">
    <source>
        <dbReference type="Pfam" id="PF00768"/>
    </source>
</evidence>
<organism evidence="18 19">
    <name type="scientific">Robertmurraya kyonggiensis</name>
    <dbReference type="NCBI Taxonomy" id="1037680"/>
    <lineage>
        <taxon>Bacteria</taxon>
        <taxon>Bacillati</taxon>
        <taxon>Bacillota</taxon>
        <taxon>Bacilli</taxon>
        <taxon>Bacillales</taxon>
        <taxon>Bacillaceae</taxon>
        <taxon>Robertmurraya</taxon>
    </lineage>
</organism>
<dbReference type="GO" id="GO:0009252">
    <property type="term" value="P:peptidoglycan biosynthetic process"/>
    <property type="evidence" value="ECO:0007669"/>
    <property type="project" value="UniProtKB-KW"/>
</dbReference>
<dbReference type="InterPro" id="IPR012907">
    <property type="entry name" value="Peptidase_S11_C"/>
</dbReference>
<keyword evidence="19" id="KW-1185">Reference proteome</keyword>
<dbReference type="InterPro" id="IPR018044">
    <property type="entry name" value="Peptidase_S11"/>
</dbReference>
<keyword evidence="4 18" id="KW-0121">Carboxypeptidase</keyword>
<dbReference type="Gene3D" id="2.30.140.30">
    <property type="match status" value="1"/>
</dbReference>
<dbReference type="EMBL" id="SWBM01000001">
    <property type="protein sequence ID" value="TKC19770.1"/>
    <property type="molecule type" value="Genomic_DNA"/>
</dbReference>
<evidence type="ECO:0000256" key="9">
    <source>
        <dbReference type="ARBA" id="ARBA00022984"/>
    </source>
</evidence>
<feature type="active site" evidence="12">
    <location>
        <position position="117"/>
    </location>
</feature>
<dbReference type="OrthoDB" id="9791132at2"/>
<evidence type="ECO:0000256" key="6">
    <source>
        <dbReference type="ARBA" id="ARBA00022729"/>
    </source>
</evidence>
<comment type="pathway">
    <text evidence="1">Cell wall biogenesis; peptidoglycan biosynthesis.</text>
</comment>
<keyword evidence="7" id="KW-0378">Hydrolase</keyword>
<comment type="catalytic activity">
    <reaction evidence="11">
        <text>Preferential cleavage: (Ac)2-L-Lys-D-Ala-|-D-Ala. Also transpeptidation of peptidyl-alanyl moieties that are N-acyl substituents of D-alanine.</text>
        <dbReference type="EC" id="3.4.16.4"/>
    </reaction>
</comment>
<dbReference type="Pfam" id="PF07943">
    <property type="entry name" value="PBP5_C"/>
    <property type="match status" value="1"/>
</dbReference>
<keyword evidence="8" id="KW-0133">Cell shape</keyword>
<feature type="domain" description="Peptidase S11 D-Ala-D-Ala carboxypeptidase A C-terminal" evidence="17">
    <location>
        <begin position="294"/>
        <end position="361"/>
    </location>
</feature>
<evidence type="ECO:0000256" key="5">
    <source>
        <dbReference type="ARBA" id="ARBA00022670"/>
    </source>
</evidence>
<evidence type="ECO:0000256" key="11">
    <source>
        <dbReference type="ARBA" id="ARBA00034000"/>
    </source>
</evidence>
<dbReference type="GO" id="GO:0008360">
    <property type="term" value="P:regulation of cell shape"/>
    <property type="evidence" value="ECO:0007669"/>
    <property type="project" value="UniProtKB-KW"/>
</dbReference>
<dbReference type="SUPFAM" id="SSF56601">
    <property type="entry name" value="beta-lactamase/transpeptidase-like"/>
    <property type="match status" value="1"/>
</dbReference>
<gene>
    <name evidence="18" type="ORF">FA727_09615</name>
</gene>